<keyword evidence="4" id="KW-1185">Reference proteome</keyword>
<keyword evidence="2" id="KW-0812">Transmembrane</keyword>
<dbReference type="AlphaFoldDB" id="A0A1I4TAE7"/>
<reference evidence="3 4" key="1">
    <citation type="submission" date="2016-10" db="EMBL/GenBank/DDBJ databases">
        <authorList>
            <person name="de Groot N.N."/>
        </authorList>
    </citation>
    <scope>NUCLEOTIDE SEQUENCE [LARGE SCALE GENOMIC DNA]</scope>
    <source>
        <strain evidence="3 4">CGMCC 4.1877</strain>
    </source>
</reference>
<keyword evidence="2" id="KW-1133">Transmembrane helix</keyword>
<evidence type="ECO:0000313" key="4">
    <source>
        <dbReference type="Proteomes" id="UP000199614"/>
    </source>
</evidence>
<feature type="transmembrane region" description="Helical" evidence="2">
    <location>
        <begin position="34"/>
        <end position="54"/>
    </location>
</feature>
<protein>
    <recommendedName>
        <fullName evidence="5">DUF2631 domain-containing protein</fullName>
    </recommendedName>
</protein>
<keyword evidence="2" id="KW-0472">Membrane</keyword>
<gene>
    <name evidence="3" type="ORF">SAMN05216207_1002193</name>
</gene>
<feature type="region of interest" description="Disordered" evidence="1">
    <location>
        <begin position="1"/>
        <end position="20"/>
    </location>
</feature>
<evidence type="ECO:0008006" key="5">
    <source>
        <dbReference type="Google" id="ProtNLM"/>
    </source>
</evidence>
<dbReference type="Proteomes" id="UP000199614">
    <property type="component" value="Unassembled WGS sequence"/>
</dbReference>
<sequence>MASKTREVAIRSGVDPEEEPSVDWGWHQNFTKGLPIAAGLTGIILLLFMIGHSISWTEFLYMAIPALVCLIGAVAYPIYKRRSWRH</sequence>
<evidence type="ECO:0000313" key="3">
    <source>
        <dbReference type="EMBL" id="SFM73699.1"/>
    </source>
</evidence>
<evidence type="ECO:0000256" key="2">
    <source>
        <dbReference type="SAM" id="Phobius"/>
    </source>
</evidence>
<dbReference type="RefSeq" id="WP_093337082.1">
    <property type="nucleotide sequence ID" value="NZ_FOUY01000002.1"/>
</dbReference>
<evidence type="ECO:0000256" key="1">
    <source>
        <dbReference type="SAM" id="MobiDB-lite"/>
    </source>
</evidence>
<proteinExistence type="predicted"/>
<organism evidence="3 4">
    <name type="scientific">Pseudonocardia ammonioxydans</name>
    <dbReference type="NCBI Taxonomy" id="260086"/>
    <lineage>
        <taxon>Bacteria</taxon>
        <taxon>Bacillati</taxon>
        <taxon>Actinomycetota</taxon>
        <taxon>Actinomycetes</taxon>
        <taxon>Pseudonocardiales</taxon>
        <taxon>Pseudonocardiaceae</taxon>
        <taxon>Pseudonocardia</taxon>
    </lineage>
</organism>
<dbReference type="EMBL" id="FOUY01000002">
    <property type="protein sequence ID" value="SFM73699.1"/>
    <property type="molecule type" value="Genomic_DNA"/>
</dbReference>
<accession>A0A1I4TAE7</accession>
<dbReference type="Pfam" id="PF10939">
    <property type="entry name" value="DUF2631"/>
    <property type="match status" value="1"/>
</dbReference>
<feature type="transmembrane region" description="Helical" evidence="2">
    <location>
        <begin position="60"/>
        <end position="79"/>
    </location>
</feature>
<dbReference type="STRING" id="260086.SAMN05216207_1002193"/>
<dbReference type="InterPro" id="IPR024341">
    <property type="entry name" value="DUF2631"/>
</dbReference>
<name>A0A1I4TAE7_PSUAM</name>